<evidence type="ECO:0000313" key="4">
    <source>
        <dbReference type="Proteomes" id="UP000190669"/>
    </source>
</evidence>
<organism evidence="3 5">
    <name type="scientific">Chryseobacterium balustinum</name>
    <dbReference type="NCBI Taxonomy" id="246"/>
    <lineage>
        <taxon>Bacteria</taxon>
        <taxon>Pseudomonadati</taxon>
        <taxon>Bacteroidota</taxon>
        <taxon>Flavobacteriia</taxon>
        <taxon>Flavobacteriales</taxon>
        <taxon>Weeksellaceae</taxon>
        <taxon>Chryseobacterium group</taxon>
        <taxon>Chryseobacterium</taxon>
    </lineage>
</organism>
<name>A0AAX2IN17_9FLAO</name>
<dbReference type="InterPro" id="IPR014914">
    <property type="entry name" value="RES_dom"/>
</dbReference>
<dbReference type="Pfam" id="PF08808">
    <property type="entry name" value="RES"/>
    <property type="match status" value="1"/>
</dbReference>
<dbReference type="Proteomes" id="UP000190669">
    <property type="component" value="Unassembled WGS sequence"/>
</dbReference>
<reference evidence="2 4" key="1">
    <citation type="submission" date="2017-02" db="EMBL/GenBank/DDBJ databases">
        <authorList>
            <person name="Varghese N."/>
            <person name="Submissions S."/>
        </authorList>
    </citation>
    <scope>NUCLEOTIDE SEQUENCE [LARGE SCALE GENOMIC DNA]</scope>
    <source>
        <strain evidence="2 4">DSM 16775</strain>
    </source>
</reference>
<evidence type="ECO:0000313" key="3">
    <source>
        <dbReference type="EMBL" id="SQA90910.1"/>
    </source>
</evidence>
<protein>
    <recommendedName>
        <fullName evidence="1">RES domain-containing protein</fullName>
    </recommendedName>
</protein>
<accession>A0AAX2IN17</accession>
<dbReference type="EMBL" id="FUZE01000022">
    <property type="protein sequence ID" value="SKC03395.1"/>
    <property type="molecule type" value="Genomic_DNA"/>
</dbReference>
<dbReference type="EMBL" id="UAVR01000013">
    <property type="protein sequence ID" value="SQA90910.1"/>
    <property type="molecule type" value="Genomic_DNA"/>
</dbReference>
<dbReference type="AlphaFoldDB" id="A0AAX2IN17"/>
<sequence length="312" mass="35907">MQIEKIIEDLQSLDLSTYPEKEIKYLLSQIGIICSMQVNFHAGKIVMRARPHESEDIRYRTKGDFSYKPQKFNKTYQRASTPYQTMFYATAVPDKPEPGELDNLRIIGVTESIPQLRDKSSSLYKKISFGKWQVVEDLKLLSIIHEDNYFEESSYTRELVYSYNSATQNIPQEILNKVPDIIQKSLKIQTFLAKQFSKENISADYDYMISAIFSEIAIKQGFDGIFYPSVRVNGKGFNIAITPEATKKLKLVVAGECSLYKHKDHTVVGNDAVIELNNNEDEFDLIDLPNNHQLECLKQIKLNSLDELKNYC</sequence>
<feature type="domain" description="RES" evidence="1">
    <location>
        <begin position="202"/>
        <end position="251"/>
    </location>
</feature>
<evidence type="ECO:0000313" key="2">
    <source>
        <dbReference type="EMBL" id="SKC03395.1"/>
    </source>
</evidence>
<keyword evidence="4" id="KW-1185">Reference proteome</keyword>
<evidence type="ECO:0000259" key="1">
    <source>
        <dbReference type="Pfam" id="PF08808"/>
    </source>
</evidence>
<dbReference type="KEGG" id="cbp:EB354_13995"/>
<proteinExistence type="predicted"/>
<dbReference type="Proteomes" id="UP000251937">
    <property type="component" value="Unassembled WGS sequence"/>
</dbReference>
<reference evidence="3 5" key="2">
    <citation type="submission" date="2018-06" db="EMBL/GenBank/DDBJ databases">
        <authorList>
            <consortium name="Pathogen Informatics"/>
            <person name="Doyle S."/>
        </authorList>
    </citation>
    <scope>NUCLEOTIDE SEQUENCE [LARGE SCALE GENOMIC DNA]</scope>
    <source>
        <strain evidence="3 5">NCTC11212</strain>
    </source>
</reference>
<gene>
    <name evidence="3" type="ORF">NCTC11212_02814</name>
    <name evidence="2" type="ORF">SAMN05421800_12247</name>
</gene>
<dbReference type="RefSeq" id="WP_079466638.1">
    <property type="nucleotide sequence ID" value="NZ_CP033934.1"/>
</dbReference>
<comment type="caution">
    <text evidence="3">The sequence shown here is derived from an EMBL/GenBank/DDBJ whole genome shotgun (WGS) entry which is preliminary data.</text>
</comment>
<evidence type="ECO:0000313" key="5">
    <source>
        <dbReference type="Proteomes" id="UP000251937"/>
    </source>
</evidence>